<accession>A0ABP5VB15</accession>
<feature type="compositionally biased region" description="Low complexity" evidence="1">
    <location>
        <begin position="79"/>
        <end position="89"/>
    </location>
</feature>
<feature type="signal peptide" evidence="2">
    <location>
        <begin position="1"/>
        <end position="28"/>
    </location>
</feature>
<reference evidence="4" key="1">
    <citation type="journal article" date="2019" name="Int. J. Syst. Evol. Microbiol.">
        <title>The Global Catalogue of Microorganisms (GCM) 10K type strain sequencing project: providing services to taxonomists for standard genome sequencing and annotation.</title>
        <authorList>
            <consortium name="The Broad Institute Genomics Platform"/>
            <consortium name="The Broad Institute Genome Sequencing Center for Infectious Disease"/>
            <person name="Wu L."/>
            <person name="Ma J."/>
        </authorList>
    </citation>
    <scope>NUCLEOTIDE SEQUENCE [LARGE SCALE GENOMIC DNA]</scope>
    <source>
        <strain evidence="4">JCM 6921</strain>
    </source>
</reference>
<dbReference type="Proteomes" id="UP001500058">
    <property type="component" value="Unassembled WGS sequence"/>
</dbReference>
<evidence type="ECO:0000256" key="2">
    <source>
        <dbReference type="SAM" id="SignalP"/>
    </source>
</evidence>
<feature type="compositionally biased region" description="Pro residues" evidence="1">
    <location>
        <begin position="56"/>
        <end position="78"/>
    </location>
</feature>
<feature type="region of interest" description="Disordered" evidence="1">
    <location>
        <begin position="41"/>
        <end position="93"/>
    </location>
</feature>
<comment type="caution">
    <text evidence="3">The sequence shown here is derived from an EMBL/GenBank/DDBJ whole genome shotgun (WGS) entry which is preliminary data.</text>
</comment>
<keyword evidence="4" id="KW-1185">Reference proteome</keyword>
<evidence type="ECO:0000313" key="4">
    <source>
        <dbReference type="Proteomes" id="UP001500058"/>
    </source>
</evidence>
<feature type="chain" id="PRO_5045908846" description="Secreted protein" evidence="2">
    <location>
        <begin position="29"/>
        <end position="122"/>
    </location>
</feature>
<evidence type="ECO:0008006" key="5">
    <source>
        <dbReference type="Google" id="ProtNLM"/>
    </source>
</evidence>
<proteinExistence type="predicted"/>
<keyword evidence="2" id="KW-0732">Signal</keyword>
<organism evidence="3 4">
    <name type="scientific">Streptomyces glaucosporus</name>
    <dbReference type="NCBI Taxonomy" id="284044"/>
    <lineage>
        <taxon>Bacteria</taxon>
        <taxon>Bacillati</taxon>
        <taxon>Actinomycetota</taxon>
        <taxon>Actinomycetes</taxon>
        <taxon>Kitasatosporales</taxon>
        <taxon>Streptomycetaceae</taxon>
        <taxon>Streptomyces</taxon>
    </lineage>
</organism>
<sequence length="122" mass="11959">MLQRTIKTLGVAALGLAIAAVGAGTASAASLPGTEKIVSGLSDAMNASQPARTLPAPDPAPQAQPAPAPAPQGRPAPAPQQDQAAAQDPVRALIGGVPVEERLKKAAPVGKLTGALPVKLLG</sequence>
<evidence type="ECO:0000256" key="1">
    <source>
        <dbReference type="SAM" id="MobiDB-lite"/>
    </source>
</evidence>
<evidence type="ECO:0000313" key="3">
    <source>
        <dbReference type="EMBL" id="GAA2395693.1"/>
    </source>
</evidence>
<gene>
    <name evidence="3" type="ORF">GCM10010420_21530</name>
</gene>
<dbReference type="RefSeq" id="WP_344630698.1">
    <property type="nucleotide sequence ID" value="NZ_BAAATJ010000007.1"/>
</dbReference>
<protein>
    <recommendedName>
        <fullName evidence="5">Secreted protein</fullName>
    </recommendedName>
</protein>
<dbReference type="EMBL" id="BAAATJ010000007">
    <property type="protein sequence ID" value="GAA2395693.1"/>
    <property type="molecule type" value="Genomic_DNA"/>
</dbReference>
<name>A0ABP5VB15_9ACTN</name>